<accession>A0ABV1FZ16</accession>
<evidence type="ECO:0000256" key="1">
    <source>
        <dbReference type="SAM" id="MobiDB-lite"/>
    </source>
</evidence>
<comment type="caution">
    <text evidence="2">The sequence shown here is derived from an EMBL/GenBank/DDBJ whole genome shotgun (WGS) entry which is preliminary data.</text>
</comment>
<reference evidence="2 3" key="1">
    <citation type="submission" date="2024-04" db="EMBL/GenBank/DDBJ databases">
        <title>Human intestinal bacterial collection.</title>
        <authorList>
            <person name="Pauvert C."/>
            <person name="Hitch T.C.A."/>
            <person name="Clavel T."/>
        </authorList>
    </citation>
    <scope>NUCLEOTIDE SEQUENCE [LARGE SCALE GENOMIC DNA]</scope>
    <source>
        <strain evidence="2 3">CLA-AA-H174</strain>
    </source>
</reference>
<name>A0ABV1FZ16_9BACT</name>
<dbReference type="RefSeq" id="WP_349226220.1">
    <property type="nucleotide sequence ID" value="NZ_JBBNFG020000012.1"/>
</dbReference>
<feature type="region of interest" description="Disordered" evidence="1">
    <location>
        <begin position="1"/>
        <end position="21"/>
    </location>
</feature>
<organism evidence="2 3">
    <name type="scientific">Segatella sinensis</name>
    <dbReference type="NCBI Taxonomy" id="3085167"/>
    <lineage>
        <taxon>Bacteria</taxon>
        <taxon>Pseudomonadati</taxon>
        <taxon>Bacteroidota</taxon>
        <taxon>Bacteroidia</taxon>
        <taxon>Bacteroidales</taxon>
        <taxon>Prevotellaceae</taxon>
        <taxon>Segatella</taxon>
    </lineage>
</organism>
<keyword evidence="3" id="KW-1185">Reference proteome</keyword>
<gene>
    <name evidence="2" type="ORF">AAAT87_08820</name>
</gene>
<dbReference type="EMBL" id="JBBNGE010000027">
    <property type="protein sequence ID" value="MEQ2508380.1"/>
    <property type="molecule type" value="Genomic_DNA"/>
</dbReference>
<protein>
    <submittedName>
        <fullName evidence="2">Uncharacterized protein</fullName>
    </submittedName>
</protein>
<proteinExistence type="predicted"/>
<sequence length="76" mass="8846">MKNPSKQEISHEKNKKNSARFLDNERYFHHFQEAKRPPRFQIISFLRQDEGGVKNGLSPTLAHRRIFGAEKQPNGG</sequence>
<dbReference type="Proteomes" id="UP001465717">
    <property type="component" value="Unassembled WGS sequence"/>
</dbReference>
<evidence type="ECO:0000313" key="3">
    <source>
        <dbReference type="Proteomes" id="UP001465717"/>
    </source>
</evidence>
<evidence type="ECO:0000313" key="2">
    <source>
        <dbReference type="EMBL" id="MEQ2508380.1"/>
    </source>
</evidence>